<dbReference type="EMBL" id="WWBZ02000014">
    <property type="protein sequence ID" value="KAF4310599.1"/>
    <property type="molecule type" value="Genomic_DNA"/>
</dbReference>
<organism evidence="2 3">
    <name type="scientific">Botryosphaeria dothidea</name>
    <dbReference type="NCBI Taxonomy" id="55169"/>
    <lineage>
        <taxon>Eukaryota</taxon>
        <taxon>Fungi</taxon>
        <taxon>Dikarya</taxon>
        <taxon>Ascomycota</taxon>
        <taxon>Pezizomycotina</taxon>
        <taxon>Dothideomycetes</taxon>
        <taxon>Dothideomycetes incertae sedis</taxon>
        <taxon>Botryosphaeriales</taxon>
        <taxon>Botryosphaeriaceae</taxon>
        <taxon>Botryosphaeria</taxon>
    </lineage>
</organism>
<gene>
    <name evidence="2" type="ORF">GTA08_BOTSDO13863</name>
</gene>
<feature type="compositionally biased region" description="Polar residues" evidence="1">
    <location>
        <begin position="1"/>
        <end position="15"/>
    </location>
</feature>
<comment type="caution">
    <text evidence="2">The sequence shown here is derived from an EMBL/GenBank/DDBJ whole genome shotgun (WGS) entry which is preliminary data.</text>
</comment>
<feature type="region of interest" description="Disordered" evidence="1">
    <location>
        <begin position="84"/>
        <end position="104"/>
    </location>
</feature>
<sequence>MDSAHQLPTTEAAASTTTGQTQRRRPRPGSNGIGVLVIDVNQINQIVLHKILSRCGFTVYITSTCNEGLDYLQQSTFYFPHSKGTVGSRTSAAEEKNQQDAPPQPRLQIDIIVISAHCTDSLACVRTIRGWEGEGEPVRHAPVLVDSGVLSFRAASAARIVACVEELAERLLDPETKGAHSETVV</sequence>
<feature type="region of interest" description="Disordered" evidence="1">
    <location>
        <begin position="1"/>
        <end position="31"/>
    </location>
</feature>
<accession>A0A8H4N4C3</accession>
<reference evidence="2" key="1">
    <citation type="submission" date="2020-04" db="EMBL/GenBank/DDBJ databases">
        <title>Genome Assembly and Annotation of Botryosphaeria dothidea sdau 11-99, a Latent Pathogen of Apple Fruit Ring Rot in China.</title>
        <authorList>
            <person name="Yu C."/>
            <person name="Diao Y."/>
            <person name="Lu Q."/>
            <person name="Zhao J."/>
            <person name="Cui S."/>
            <person name="Peng C."/>
            <person name="He B."/>
            <person name="Liu H."/>
        </authorList>
    </citation>
    <scope>NUCLEOTIDE SEQUENCE [LARGE SCALE GENOMIC DNA]</scope>
    <source>
        <strain evidence="2">Sdau11-99</strain>
    </source>
</reference>
<evidence type="ECO:0000313" key="3">
    <source>
        <dbReference type="Proteomes" id="UP000572817"/>
    </source>
</evidence>
<dbReference type="AlphaFoldDB" id="A0A8H4N4C3"/>
<keyword evidence="3" id="KW-1185">Reference proteome</keyword>
<dbReference type="Proteomes" id="UP000572817">
    <property type="component" value="Unassembled WGS sequence"/>
</dbReference>
<dbReference type="InterPro" id="IPR011006">
    <property type="entry name" value="CheY-like_superfamily"/>
</dbReference>
<dbReference type="Gene3D" id="3.40.50.2300">
    <property type="match status" value="1"/>
</dbReference>
<evidence type="ECO:0008006" key="4">
    <source>
        <dbReference type="Google" id="ProtNLM"/>
    </source>
</evidence>
<evidence type="ECO:0000313" key="2">
    <source>
        <dbReference type="EMBL" id="KAF4310599.1"/>
    </source>
</evidence>
<evidence type="ECO:0000256" key="1">
    <source>
        <dbReference type="SAM" id="MobiDB-lite"/>
    </source>
</evidence>
<dbReference type="SUPFAM" id="SSF52172">
    <property type="entry name" value="CheY-like"/>
    <property type="match status" value="1"/>
</dbReference>
<name>A0A8H4N4C3_9PEZI</name>
<proteinExistence type="predicted"/>
<protein>
    <recommendedName>
        <fullName evidence="4">Response regulatory domain-containing protein</fullName>
    </recommendedName>
</protein>